<dbReference type="Proteomes" id="UP000549394">
    <property type="component" value="Unassembled WGS sequence"/>
</dbReference>
<evidence type="ECO:0000256" key="4">
    <source>
        <dbReference type="PROSITE-ProRule" id="PRU00175"/>
    </source>
</evidence>
<dbReference type="GO" id="GO:0008270">
    <property type="term" value="F:zinc ion binding"/>
    <property type="evidence" value="ECO:0007669"/>
    <property type="project" value="UniProtKB-KW"/>
</dbReference>
<dbReference type="SUPFAM" id="SSF63829">
    <property type="entry name" value="Calcium-dependent phosphotriesterase"/>
    <property type="match status" value="1"/>
</dbReference>
<organism evidence="7 8">
    <name type="scientific">Dimorphilus gyrociliatus</name>
    <dbReference type="NCBI Taxonomy" id="2664684"/>
    <lineage>
        <taxon>Eukaryota</taxon>
        <taxon>Metazoa</taxon>
        <taxon>Spiralia</taxon>
        <taxon>Lophotrochozoa</taxon>
        <taxon>Annelida</taxon>
        <taxon>Polychaeta</taxon>
        <taxon>Polychaeta incertae sedis</taxon>
        <taxon>Dinophilidae</taxon>
        <taxon>Dimorphilus</taxon>
    </lineage>
</organism>
<evidence type="ECO:0000256" key="3">
    <source>
        <dbReference type="ARBA" id="ARBA00022833"/>
    </source>
</evidence>
<evidence type="ECO:0000256" key="1">
    <source>
        <dbReference type="ARBA" id="ARBA00022723"/>
    </source>
</evidence>
<reference evidence="7 8" key="1">
    <citation type="submission" date="2020-08" db="EMBL/GenBank/DDBJ databases">
        <authorList>
            <person name="Hejnol A."/>
        </authorList>
    </citation>
    <scope>NUCLEOTIDE SEQUENCE [LARGE SCALE GENOMIC DNA]</scope>
</reference>
<protein>
    <recommendedName>
        <fullName evidence="6">RING-type domain-containing protein</fullName>
    </recommendedName>
</protein>
<dbReference type="SMART" id="SM00184">
    <property type="entry name" value="RING"/>
    <property type="match status" value="1"/>
</dbReference>
<dbReference type="InterPro" id="IPR017907">
    <property type="entry name" value="Znf_RING_CS"/>
</dbReference>
<keyword evidence="5" id="KW-0175">Coiled coil</keyword>
<accession>A0A7I8V8I7</accession>
<dbReference type="Pfam" id="PF13445">
    <property type="entry name" value="zf-RING_UBOX"/>
    <property type="match status" value="1"/>
</dbReference>
<dbReference type="GO" id="GO:0006513">
    <property type="term" value="P:protein monoubiquitination"/>
    <property type="evidence" value="ECO:0007669"/>
    <property type="project" value="TreeGrafter"/>
</dbReference>
<dbReference type="EMBL" id="CAJFCJ010000001">
    <property type="protein sequence ID" value="CAD5110927.1"/>
    <property type="molecule type" value="Genomic_DNA"/>
</dbReference>
<comment type="caution">
    <text evidence="7">The sequence shown here is derived from an EMBL/GenBank/DDBJ whole genome shotgun (WGS) entry which is preliminary data.</text>
</comment>
<dbReference type="Gene3D" id="2.120.10.30">
    <property type="entry name" value="TolB, C-terminal domain"/>
    <property type="match status" value="1"/>
</dbReference>
<dbReference type="PROSITE" id="PS50089">
    <property type="entry name" value="ZF_RING_2"/>
    <property type="match status" value="1"/>
</dbReference>
<dbReference type="SUPFAM" id="SSF57845">
    <property type="entry name" value="B-box zinc-binding domain"/>
    <property type="match status" value="1"/>
</dbReference>
<dbReference type="InterPro" id="IPR027370">
    <property type="entry name" value="Znf-RING_euk"/>
</dbReference>
<dbReference type="PANTHER" id="PTHR25462:SF229">
    <property type="entry name" value="TRANSCRIPTION INTERMEDIARY FACTOR 1-BETA"/>
    <property type="match status" value="1"/>
</dbReference>
<keyword evidence="1" id="KW-0479">Metal-binding</keyword>
<feature type="coiled-coil region" evidence="5">
    <location>
        <begin position="162"/>
        <end position="196"/>
    </location>
</feature>
<evidence type="ECO:0000313" key="7">
    <source>
        <dbReference type="EMBL" id="CAD5110927.1"/>
    </source>
</evidence>
<evidence type="ECO:0000313" key="8">
    <source>
        <dbReference type="Proteomes" id="UP000549394"/>
    </source>
</evidence>
<gene>
    <name evidence="7" type="ORF">DGYR_LOCUS281</name>
</gene>
<feature type="domain" description="RING-type" evidence="6">
    <location>
        <begin position="18"/>
        <end position="64"/>
    </location>
</feature>
<dbReference type="OrthoDB" id="111250at2759"/>
<keyword evidence="3" id="KW-0862">Zinc</keyword>
<dbReference type="PROSITE" id="PS00518">
    <property type="entry name" value="ZF_RING_1"/>
    <property type="match status" value="1"/>
</dbReference>
<keyword evidence="8" id="KW-1185">Reference proteome</keyword>
<proteinExistence type="predicted"/>
<sequence>MDDTAVVKLPIKKSAITCNICNQIWTNRQPKILSCFHTFCKECLENESVKKRITPGDVFQCSMCFVPFSWPIQGVEGLKSNDFFESNEADDAVEAVEETTCIEHGKDLNLLCITCNVLPICTSCTRLHPGHILHDPEDFKTTRKNLIMEQSNLITGLRKALNDQKSVLVEQMERRVKEAEEQIASKKNEMIRKIDESLFERKNILNQLNTLIESMNNNHLNFDYLGTKTEIEAFNKEFMKECTKPSCYFDNSVHVSLGVIKSTFKLNEFYEFASIKLDSEQMEGICVNNDILYITSWISRDPPESVILKFSTNDFQPIKPDIHLENILATGICFFNGNLYCGDWSNNRILLCNNGDIIPFASILKPFGLEAWSAGLLVAASDGVHKFNREGEVLWSNRVPSPFKWQRPCGIATDNSYIYVTDLYGHCVHKLDLSNGSCLYSISSKGCKLGELNHPAGIILAPSIGFIVANMQNDRLDMIDEDGKCIETYKLQFNPVWITGDEILKTLFITTYINQKRKAVVVLKHN</sequence>
<dbReference type="Gene3D" id="3.30.40.10">
    <property type="entry name" value="Zinc/RING finger domain, C3HC4 (zinc finger)"/>
    <property type="match status" value="1"/>
</dbReference>
<dbReference type="SUPFAM" id="SSF57850">
    <property type="entry name" value="RING/U-box"/>
    <property type="match status" value="1"/>
</dbReference>
<dbReference type="InterPro" id="IPR013083">
    <property type="entry name" value="Znf_RING/FYVE/PHD"/>
</dbReference>
<dbReference type="AlphaFoldDB" id="A0A7I8V8I7"/>
<evidence type="ECO:0000256" key="2">
    <source>
        <dbReference type="ARBA" id="ARBA00022771"/>
    </source>
</evidence>
<dbReference type="InterPro" id="IPR047153">
    <property type="entry name" value="TRIM45/56/19-like"/>
</dbReference>
<dbReference type="GO" id="GO:0061630">
    <property type="term" value="F:ubiquitin protein ligase activity"/>
    <property type="evidence" value="ECO:0007669"/>
    <property type="project" value="TreeGrafter"/>
</dbReference>
<evidence type="ECO:0000259" key="6">
    <source>
        <dbReference type="PROSITE" id="PS50089"/>
    </source>
</evidence>
<evidence type="ECO:0000256" key="5">
    <source>
        <dbReference type="SAM" id="Coils"/>
    </source>
</evidence>
<dbReference type="InterPro" id="IPR001841">
    <property type="entry name" value="Znf_RING"/>
</dbReference>
<keyword evidence="2 4" id="KW-0863">Zinc-finger</keyword>
<dbReference type="InterPro" id="IPR011042">
    <property type="entry name" value="6-blade_b-propeller_TolB-like"/>
</dbReference>
<name>A0A7I8V8I7_9ANNE</name>
<dbReference type="PANTHER" id="PTHR25462">
    <property type="entry name" value="BONUS, ISOFORM C-RELATED"/>
    <property type="match status" value="1"/>
</dbReference>